<reference evidence="6" key="1">
    <citation type="journal article" date="2019" name="Int. J. Syst. Evol. Microbiol.">
        <title>The Global Catalogue of Microorganisms (GCM) 10K type strain sequencing project: providing services to taxonomists for standard genome sequencing and annotation.</title>
        <authorList>
            <consortium name="The Broad Institute Genomics Platform"/>
            <consortium name="The Broad Institute Genome Sequencing Center for Infectious Disease"/>
            <person name="Wu L."/>
            <person name="Ma J."/>
        </authorList>
    </citation>
    <scope>NUCLEOTIDE SEQUENCE [LARGE SCALE GENOMIC DNA]</scope>
    <source>
        <strain evidence="6">JCM 4505</strain>
    </source>
</reference>
<gene>
    <name evidence="5" type="ORF">GCM10010302_26310</name>
</gene>
<dbReference type="PANTHER" id="PTHR30461">
    <property type="entry name" value="DNA-INVERTASE FROM LAMBDOID PROPHAGE"/>
    <property type="match status" value="1"/>
</dbReference>
<evidence type="ECO:0000256" key="2">
    <source>
        <dbReference type="ARBA" id="ARBA00023172"/>
    </source>
</evidence>
<dbReference type="Gene3D" id="3.40.50.1390">
    <property type="entry name" value="Resolvase, N-terminal catalytic domain"/>
    <property type="match status" value="1"/>
</dbReference>
<organism evidence="5 6">
    <name type="scientific">Streptomyces polychromogenes</name>
    <dbReference type="NCBI Taxonomy" id="67342"/>
    <lineage>
        <taxon>Bacteria</taxon>
        <taxon>Bacillati</taxon>
        <taxon>Actinomycetota</taxon>
        <taxon>Actinomycetes</taxon>
        <taxon>Kitasatosporales</taxon>
        <taxon>Streptomycetaceae</taxon>
        <taxon>Streptomyces</taxon>
    </lineage>
</organism>
<dbReference type="EMBL" id="BAAABV010000015">
    <property type="protein sequence ID" value="GAA0286741.1"/>
    <property type="molecule type" value="Genomic_DNA"/>
</dbReference>
<feature type="coiled-coil region" evidence="3">
    <location>
        <begin position="410"/>
        <end position="437"/>
    </location>
</feature>
<keyword evidence="1" id="KW-0238">DNA-binding</keyword>
<name>A0ABP3F2F4_9ACTN</name>
<dbReference type="Pfam" id="PF07508">
    <property type="entry name" value="Recombinase"/>
    <property type="match status" value="1"/>
</dbReference>
<dbReference type="InterPro" id="IPR050639">
    <property type="entry name" value="SSR_resolvase"/>
</dbReference>
<keyword evidence="2" id="KW-0233">DNA recombination</keyword>
<feature type="domain" description="Recombinase" evidence="4">
    <location>
        <begin position="166"/>
        <end position="307"/>
    </location>
</feature>
<protein>
    <submittedName>
        <fullName evidence="5">Recombinase family protein</fullName>
    </submittedName>
</protein>
<proteinExistence type="predicted"/>
<dbReference type="CDD" id="cd00338">
    <property type="entry name" value="Ser_Recombinase"/>
    <property type="match status" value="1"/>
</dbReference>
<evidence type="ECO:0000313" key="5">
    <source>
        <dbReference type="EMBL" id="GAA0286741.1"/>
    </source>
</evidence>
<dbReference type="RefSeq" id="WP_344157580.1">
    <property type="nucleotide sequence ID" value="NZ_BAAABV010000015.1"/>
</dbReference>
<evidence type="ECO:0000259" key="4">
    <source>
        <dbReference type="PROSITE" id="PS51737"/>
    </source>
</evidence>
<dbReference type="Gene3D" id="3.90.1750.20">
    <property type="entry name" value="Putative Large Serine Recombinase, Chain B, Domain 2"/>
    <property type="match status" value="1"/>
</dbReference>
<dbReference type="InterPro" id="IPR038109">
    <property type="entry name" value="DNA_bind_recomb_sf"/>
</dbReference>
<dbReference type="SMART" id="SM00857">
    <property type="entry name" value="Resolvase"/>
    <property type="match status" value="1"/>
</dbReference>
<dbReference type="PROSITE" id="PS51737">
    <property type="entry name" value="RECOMBINASE_DNA_BIND"/>
    <property type="match status" value="1"/>
</dbReference>
<dbReference type="Proteomes" id="UP001501867">
    <property type="component" value="Unassembled WGS sequence"/>
</dbReference>
<keyword evidence="6" id="KW-1185">Reference proteome</keyword>
<keyword evidence="3" id="KW-0175">Coiled coil</keyword>
<dbReference type="Pfam" id="PF00239">
    <property type="entry name" value="Resolvase"/>
    <property type="match status" value="1"/>
</dbReference>
<sequence length="577" mass="66203">MPTSYADQTRYLIAARRSVDKQDGTSIPRQVEAGQREVIARKGALAGIVRDEGVSGALDFPDRPKLAQWLTTEGLSRWDCMIVTTQDRLSRDDLHFNAFMRHMLDWNKQLIILDDPTIDLRDPDCRMILTIKATQAAKELHKIRERVRDTSEWLRSKGFQTKGNPPVGYVLAKQRGHYVLMPELRYARHAVRMAKWVREEGKSRRWVAAQMNKKGVLSWTDYQRTLKARKQERDGEEVTATPPRGVKWTDQTVDRILRNPAMAGYMTYRGELVMDELGEPRMATEYPHLTHEQWRQTVAVLDATSRKGVAVSDPDSKPDEGTYSGASLCEGCGGAMYLHRKKRATVLPPSMTKLGSATHYEDYRCRNAKHGFHCVERANCKKYYLEEFAEDAMMTAVGDLPEVIRMWEEGESHTEKLERARERLVKLSEDYAEGEYDGPQKEKFYWTVLEGLTKKIARLESLPQRPARAWYQRTGRTWRQKWARMDNDERREFLDKSGIRIVIWRRGEDGETPGILVHLGDLKKLALAAGALPDDVADTVAADHLDNVSRSQYLSVIKRGLLKPKRSKDGEEDELVA</sequence>
<dbReference type="InterPro" id="IPR011109">
    <property type="entry name" value="DNA_bind_recombinase_dom"/>
</dbReference>
<evidence type="ECO:0000256" key="3">
    <source>
        <dbReference type="SAM" id="Coils"/>
    </source>
</evidence>
<evidence type="ECO:0000256" key="1">
    <source>
        <dbReference type="ARBA" id="ARBA00023125"/>
    </source>
</evidence>
<comment type="caution">
    <text evidence="5">The sequence shown here is derived from an EMBL/GenBank/DDBJ whole genome shotgun (WGS) entry which is preliminary data.</text>
</comment>
<dbReference type="InterPro" id="IPR036162">
    <property type="entry name" value="Resolvase-like_N_sf"/>
</dbReference>
<dbReference type="InterPro" id="IPR006119">
    <property type="entry name" value="Resolv_N"/>
</dbReference>
<dbReference type="SUPFAM" id="SSF53041">
    <property type="entry name" value="Resolvase-like"/>
    <property type="match status" value="1"/>
</dbReference>
<dbReference type="PANTHER" id="PTHR30461:SF2">
    <property type="entry name" value="SERINE RECOMBINASE PINE-RELATED"/>
    <property type="match status" value="1"/>
</dbReference>
<accession>A0ABP3F2F4</accession>
<evidence type="ECO:0000313" key="6">
    <source>
        <dbReference type="Proteomes" id="UP001501867"/>
    </source>
</evidence>